<keyword evidence="4" id="KW-0325">Glycoprotein</keyword>
<dbReference type="GO" id="GO:0003993">
    <property type="term" value="F:acid phosphatase activity"/>
    <property type="evidence" value="ECO:0007669"/>
    <property type="project" value="UniProtKB-EC"/>
</dbReference>
<dbReference type="SUPFAM" id="SSF49363">
    <property type="entry name" value="Purple acid phosphatase, N-terminal domain"/>
    <property type="match status" value="1"/>
</dbReference>
<name>A0A8T0IJI2_CERPU</name>
<dbReference type="Gene3D" id="3.60.21.10">
    <property type="match status" value="2"/>
</dbReference>
<dbReference type="CDD" id="cd00839">
    <property type="entry name" value="MPP_PAPs"/>
    <property type="match status" value="1"/>
</dbReference>
<evidence type="ECO:0000256" key="2">
    <source>
        <dbReference type="ARBA" id="ARBA00022729"/>
    </source>
</evidence>
<dbReference type="InterPro" id="IPR008963">
    <property type="entry name" value="Purple_acid_Pase-like_N"/>
</dbReference>
<dbReference type="Pfam" id="PF16656">
    <property type="entry name" value="Pur_ac_phosph_N"/>
    <property type="match status" value="1"/>
</dbReference>
<dbReference type="Proteomes" id="UP000822688">
    <property type="component" value="Chromosome 3"/>
</dbReference>
<dbReference type="InterPro" id="IPR029052">
    <property type="entry name" value="Metallo-depent_PP-like"/>
</dbReference>
<dbReference type="PANTHER" id="PTHR22953:SF153">
    <property type="entry name" value="PURPLE ACID PHOSPHATASE"/>
    <property type="match status" value="1"/>
</dbReference>
<dbReference type="EMBL" id="CM026423">
    <property type="protein sequence ID" value="KAG0583944.1"/>
    <property type="molecule type" value="Genomic_DNA"/>
</dbReference>
<dbReference type="Pfam" id="PF14008">
    <property type="entry name" value="Metallophos_C"/>
    <property type="match status" value="1"/>
</dbReference>
<dbReference type="InterPro" id="IPR041792">
    <property type="entry name" value="MPP_PAP"/>
</dbReference>
<dbReference type="GO" id="GO:0046872">
    <property type="term" value="F:metal ion binding"/>
    <property type="evidence" value="ECO:0007669"/>
    <property type="project" value="InterPro"/>
</dbReference>
<dbReference type="InterPro" id="IPR039331">
    <property type="entry name" value="PAPs-like"/>
</dbReference>
<dbReference type="Gene3D" id="2.60.40.380">
    <property type="entry name" value="Purple acid phosphatase-like, N-terminal"/>
    <property type="match status" value="1"/>
</dbReference>
<dbReference type="PANTHER" id="PTHR22953">
    <property type="entry name" value="ACID PHOSPHATASE RELATED"/>
    <property type="match status" value="1"/>
</dbReference>
<evidence type="ECO:0000256" key="4">
    <source>
        <dbReference type="ARBA" id="ARBA00023180"/>
    </source>
</evidence>
<protein>
    <recommendedName>
        <fullName evidence="5">Purple acid phosphatase</fullName>
        <ecNumber evidence="5">3.1.3.2</ecNumber>
    </recommendedName>
</protein>
<feature type="domain" description="Purple acid phosphatase C-terminal" evidence="7">
    <location>
        <begin position="482"/>
        <end position="528"/>
    </location>
</feature>
<proteinExistence type="inferred from homology"/>
<keyword evidence="10" id="KW-1185">Reference proteome</keyword>
<organism evidence="9 10">
    <name type="scientific">Ceratodon purpureus</name>
    <name type="common">Fire moss</name>
    <name type="synonym">Dicranum purpureum</name>
    <dbReference type="NCBI Taxonomy" id="3225"/>
    <lineage>
        <taxon>Eukaryota</taxon>
        <taxon>Viridiplantae</taxon>
        <taxon>Streptophyta</taxon>
        <taxon>Embryophyta</taxon>
        <taxon>Bryophyta</taxon>
        <taxon>Bryophytina</taxon>
        <taxon>Bryopsida</taxon>
        <taxon>Dicranidae</taxon>
        <taxon>Pseudoditrichales</taxon>
        <taxon>Ditrichaceae</taxon>
        <taxon>Ceratodon</taxon>
    </lineage>
</organism>
<dbReference type="EC" id="3.1.3.2" evidence="5"/>
<feature type="domain" description="Purple acid phosphatase N-terminal" evidence="8">
    <location>
        <begin position="78"/>
        <end position="189"/>
    </location>
</feature>
<dbReference type="InterPro" id="IPR015914">
    <property type="entry name" value="PAPs_N"/>
</dbReference>
<feature type="chain" id="PRO_5035962409" description="Purple acid phosphatase" evidence="5">
    <location>
        <begin position="31"/>
        <end position="562"/>
    </location>
</feature>
<evidence type="ECO:0000259" key="8">
    <source>
        <dbReference type="Pfam" id="PF16656"/>
    </source>
</evidence>
<dbReference type="InterPro" id="IPR025733">
    <property type="entry name" value="PAPs_C"/>
</dbReference>
<reference evidence="9" key="1">
    <citation type="submission" date="2020-06" db="EMBL/GenBank/DDBJ databases">
        <title>WGS assembly of Ceratodon purpureus strain R40.</title>
        <authorList>
            <person name="Carey S.B."/>
            <person name="Jenkins J."/>
            <person name="Shu S."/>
            <person name="Lovell J.T."/>
            <person name="Sreedasyam A."/>
            <person name="Maumus F."/>
            <person name="Tiley G.P."/>
            <person name="Fernandez-Pozo N."/>
            <person name="Barry K."/>
            <person name="Chen C."/>
            <person name="Wang M."/>
            <person name="Lipzen A."/>
            <person name="Daum C."/>
            <person name="Saski C.A."/>
            <person name="Payton A.C."/>
            <person name="Mcbreen J.C."/>
            <person name="Conrad R.E."/>
            <person name="Kollar L.M."/>
            <person name="Olsson S."/>
            <person name="Huttunen S."/>
            <person name="Landis J.B."/>
            <person name="Wickett N.J."/>
            <person name="Johnson M.G."/>
            <person name="Rensing S.A."/>
            <person name="Grimwood J."/>
            <person name="Schmutz J."/>
            <person name="Mcdaniel S.F."/>
        </authorList>
    </citation>
    <scope>NUCLEOTIDE SEQUENCE</scope>
    <source>
        <strain evidence="9">R40</strain>
    </source>
</reference>
<gene>
    <name evidence="9" type="ORF">KC19_3G173800</name>
</gene>
<dbReference type="SUPFAM" id="SSF56300">
    <property type="entry name" value="Metallo-dependent phosphatases"/>
    <property type="match status" value="1"/>
</dbReference>
<dbReference type="InterPro" id="IPR004843">
    <property type="entry name" value="Calcineurin-like_PHP"/>
</dbReference>
<keyword evidence="3 5" id="KW-0378">Hydrolase</keyword>
<evidence type="ECO:0000259" key="7">
    <source>
        <dbReference type="Pfam" id="PF14008"/>
    </source>
</evidence>
<feature type="domain" description="Calcineurin-like phosphoesterase" evidence="6">
    <location>
        <begin position="201"/>
        <end position="414"/>
    </location>
</feature>
<accession>A0A8T0IJI2</accession>
<sequence>MGVVMRGRRMVFLGLFVVLVIGSFVAGGEAVVRQRIPTTLEGPFKPYTKKFDKSLRAGSDDLPMYDPRVVKRVTAIYPEQITLALSTPDAMWVSWISGDWQMGPKVTPLDPSTVKSVVEFSTVSGVYTDSANGTSEVYSQIYPFEGLLNYTSGIIHHVRITGLKPGTTYFYRCGDPTLSAMSDEHAFKTLPAPGPSSYPTRIAIIGDLGLTYNSTSTVDHMRENNPDLVLMVGDLSYANLYITNGTGTSDYGQTFGKITPIHETYQPRWDMWQRMIEPLTSTVPFMVIEGNHEYEPQINNESFVAYNARFAVPHAESNSSTSMYYSFNAGGIHFIMIGAYIDYNRTGEQFRWLKEDLARVDRNVTPWVIALTHPPWYNSYKSHYREVECMRQSMEDLLYKYGVDVMFHGHVHAYERINRLYNYKYDPCGPVYITVGDGGNGEKLALPHADEKGGCPDPMTTPDHTFSNLSGYCGFNFTNGKFCWDKQPVWSAWRDSSFGHGIIEVKNATHLLWTWHRNQDHYDEVVGDQIYIVRQPHVCANQNMLRRNKSTYYSSRSDPRRK</sequence>
<feature type="signal peptide" evidence="5">
    <location>
        <begin position="1"/>
        <end position="30"/>
    </location>
</feature>
<dbReference type="Pfam" id="PF00149">
    <property type="entry name" value="Metallophos"/>
    <property type="match status" value="1"/>
</dbReference>
<comment type="caution">
    <text evidence="9">The sequence shown here is derived from an EMBL/GenBank/DDBJ whole genome shotgun (WGS) entry which is preliminary data.</text>
</comment>
<evidence type="ECO:0000256" key="5">
    <source>
        <dbReference type="RuleBase" id="RU361203"/>
    </source>
</evidence>
<comment type="similarity">
    <text evidence="1 5">Belongs to the metallophosphoesterase superfamily. Purple acid phosphatase family.</text>
</comment>
<evidence type="ECO:0000313" key="10">
    <source>
        <dbReference type="Proteomes" id="UP000822688"/>
    </source>
</evidence>
<evidence type="ECO:0000256" key="1">
    <source>
        <dbReference type="ARBA" id="ARBA00008723"/>
    </source>
</evidence>
<dbReference type="AlphaFoldDB" id="A0A8T0IJI2"/>
<evidence type="ECO:0000259" key="6">
    <source>
        <dbReference type="Pfam" id="PF00149"/>
    </source>
</evidence>
<evidence type="ECO:0000313" key="9">
    <source>
        <dbReference type="EMBL" id="KAG0583944.1"/>
    </source>
</evidence>
<keyword evidence="2 5" id="KW-0732">Signal</keyword>
<comment type="catalytic activity">
    <reaction evidence="5">
        <text>a phosphate monoester + H2O = an alcohol + phosphate</text>
        <dbReference type="Rhea" id="RHEA:15017"/>
        <dbReference type="ChEBI" id="CHEBI:15377"/>
        <dbReference type="ChEBI" id="CHEBI:30879"/>
        <dbReference type="ChEBI" id="CHEBI:43474"/>
        <dbReference type="ChEBI" id="CHEBI:67140"/>
        <dbReference type="EC" id="3.1.3.2"/>
    </reaction>
</comment>
<evidence type="ECO:0000256" key="3">
    <source>
        <dbReference type="ARBA" id="ARBA00022801"/>
    </source>
</evidence>